<dbReference type="AlphaFoldDB" id="A0A2U1JU53"/>
<dbReference type="Gene3D" id="1.25.40.10">
    <property type="entry name" value="Tetratricopeptide repeat domain"/>
    <property type="match status" value="1"/>
</dbReference>
<organism evidence="2 3">
    <name type="scientific">Flavobacterium laiguense</name>
    <dbReference type="NCBI Taxonomy" id="2169409"/>
    <lineage>
        <taxon>Bacteria</taxon>
        <taxon>Pseudomonadati</taxon>
        <taxon>Bacteroidota</taxon>
        <taxon>Flavobacteriia</taxon>
        <taxon>Flavobacteriales</taxon>
        <taxon>Flavobacteriaceae</taxon>
        <taxon>Flavobacterium</taxon>
    </lineage>
</organism>
<dbReference type="SUPFAM" id="SSF48452">
    <property type="entry name" value="TPR-like"/>
    <property type="match status" value="1"/>
</dbReference>
<dbReference type="OrthoDB" id="1149028at2"/>
<proteinExistence type="predicted"/>
<protein>
    <submittedName>
        <fullName evidence="2">Uncharacterized protein</fullName>
    </submittedName>
</protein>
<dbReference type="InterPro" id="IPR019734">
    <property type="entry name" value="TPR_rpt"/>
</dbReference>
<evidence type="ECO:0000313" key="3">
    <source>
        <dbReference type="Proteomes" id="UP000245618"/>
    </source>
</evidence>
<name>A0A2U1JU53_9FLAO</name>
<dbReference type="Proteomes" id="UP000245618">
    <property type="component" value="Unassembled WGS sequence"/>
</dbReference>
<keyword evidence="1" id="KW-0802">TPR repeat</keyword>
<feature type="repeat" description="TPR" evidence="1">
    <location>
        <begin position="298"/>
        <end position="331"/>
    </location>
</feature>
<dbReference type="Pfam" id="PF13181">
    <property type="entry name" value="TPR_8"/>
    <property type="match status" value="1"/>
</dbReference>
<dbReference type="SMART" id="SM00028">
    <property type="entry name" value="TPR"/>
    <property type="match status" value="3"/>
</dbReference>
<dbReference type="InterPro" id="IPR011990">
    <property type="entry name" value="TPR-like_helical_dom_sf"/>
</dbReference>
<evidence type="ECO:0000256" key="1">
    <source>
        <dbReference type="PROSITE-ProRule" id="PRU00339"/>
    </source>
</evidence>
<comment type="caution">
    <text evidence="2">The sequence shown here is derived from an EMBL/GenBank/DDBJ whole genome shotgun (WGS) entry which is preliminary data.</text>
</comment>
<gene>
    <name evidence="2" type="ORF">DB891_10655</name>
</gene>
<dbReference type="EMBL" id="QCZH01000011">
    <property type="protein sequence ID" value="PWA08682.1"/>
    <property type="molecule type" value="Genomic_DNA"/>
</dbReference>
<dbReference type="PROSITE" id="PS50005">
    <property type="entry name" value="TPR"/>
    <property type="match status" value="1"/>
</dbReference>
<reference evidence="2 3" key="1">
    <citation type="submission" date="2018-04" db="EMBL/GenBank/DDBJ databases">
        <title>Flavobacterium sp. nov., isolated from glacier ice.</title>
        <authorList>
            <person name="Liu Q."/>
            <person name="Xin Y.-H."/>
        </authorList>
    </citation>
    <scope>NUCLEOTIDE SEQUENCE [LARGE SCALE GENOMIC DNA]</scope>
    <source>
        <strain evidence="2 3">LB2P30</strain>
    </source>
</reference>
<sequence>MKNILKNILGLLLFIPSIYAQKEQIKEAQKELKSGNSEQVIAILSPVEYLIINASDEDKINFYYLKSSALVNLLNKNGNDFRSESMAVTALKDLIRMEQEASIDKHTSEAIKTLRKIKMDLVKSAEEDLVSQNFIESGNKYRQTYFIDDKDTLQLYNAAVSYKNANEDDLALKCYEELKAINYLGNTNIYSAYNKNTHKEEYFTSIEERDAKIKSGFYIKPMQKVKSKKEEIYKSLALIYVRKGYKEKALKFIGMARNLNDNDDSLAILEANLYLETKEYDFFDKLATIIVESKMNNSEVAFNFGVSCQNEKYYQGAEKYYKKAIEIDPKYVQAYVSLSQLLVDESAGIDLKINRLGGSVSNKGVCSELELQKEQIVKEATFYIQKAISIDPFNSSAKQLLSSINHKGNSQTTAVVIEE</sequence>
<evidence type="ECO:0000313" key="2">
    <source>
        <dbReference type="EMBL" id="PWA08682.1"/>
    </source>
</evidence>
<keyword evidence="3" id="KW-1185">Reference proteome</keyword>
<dbReference type="RefSeq" id="WP_116763353.1">
    <property type="nucleotide sequence ID" value="NZ_QCZH01000011.1"/>
</dbReference>
<accession>A0A2U1JU53</accession>